<feature type="binding site" evidence="4">
    <location>
        <begin position="204"/>
        <end position="208"/>
    </location>
    <ligand>
        <name>GTP</name>
        <dbReference type="ChEBI" id="CHEBI:37565"/>
    </ligand>
</feature>
<dbReference type="PRINTS" id="PR00318">
    <property type="entry name" value="GPROTEINA"/>
</dbReference>
<dbReference type="SMART" id="SM00275">
    <property type="entry name" value="G_alpha"/>
    <property type="match status" value="1"/>
</dbReference>
<dbReference type="GO" id="GO:0046872">
    <property type="term" value="F:metal ion binding"/>
    <property type="evidence" value="ECO:0007669"/>
    <property type="project" value="UniProtKB-KW"/>
</dbReference>
<dbReference type="PANTHER" id="PTHR10218:SF367">
    <property type="entry name" value="GUANINE NUCLEOTIDE-BINDING PROTEIN G(F) SUBUNIT ALPHA"/>
    <property type="match status" value="1"/>
</dbReference>
<dbReference type="InterPro" id="IPR001019">
    <property type="entry name" value="Gprotein_alpha_su"/>
</dbReference>
<keyword evidence="2 4" id="KW-0342">GTP-binding</keyword>
<feature type="binding site" evidence="4">
    <location>
        <begin position="273"/>
        <end position="276"/>
    </location>
    <ligand>
        <name>GTP</name>
        <dbReference type="ChEBI" id="CHEBI:37565"/>
    </ligand>
</feature>
<keyword evidence="5" id="KW-0479">Metal-binding</keyword>
<dbReference type="GO" id="GO:0005525">
    <property type="term" value="F:GTP binding"/>
    <property type="evidence" value="ECO:0007669"/>
    <property type="project" value="UniProtKB-KW"/>
</dbReference>
<dbReference type="PROSITE" id="PS51882">
    <property type="entry name" value="G_ALPHA"/>
    <property type="match status" value="1"/>
</dbReference>
<dbReference type="Gene3D" id="3.40.50.300">
    <property type="entry name" value="P-loop containing nucleotide triphosphate hydrolases"/>
    <property type="match status" value="1"/>
</dbReference>
<dbReference type="SUPFAM" id="SSF47895">
    <property type="entry name" value="Transducin (alpha subunit), insertion domain"/>
    <property type="match status" value="1"/>
</dbReference>
<dbReference type="GO" id="GO:0007606">
    <property type="term" value="P:sensory perception of chemical stimulus"/>
    <property type="evidence" value="ECO:0007669"/>
    <property type="project" value="TreeGrafter"/>
</dbReference>
<dbReference type="GO" id="GO:0003924">
    <property type="term" value="F:GTPase activity"/>
    <property type="evidence" value="ECO:0007669"/>
    <property type="project" value="InterPro"/>
</dbReference>
<keyword evidence="3" id="KW-0807">Transducer</keyword>
<organism evidence="6 7">
    <name type="scientific">Artemia franciscana</name>
    <name type="common">Brine shrimp</name>
    <name type="synonym">Artemia sanfranciscana</name>
    <dbReference type="NCBI Taxonomy" id="6661"/>
    <lineage>
        <taxon>Eukaryota</taxon>
        <taxon>Metazoa</taxon>
        <taxon>Ecdysozoa</taxon>
        <taxon>Arthropoda</taxon>
        <taxon>Crustacea</taxon>
        <taxon>Branchiopoda</taxon>
        <taxon>Anostraca</taxon>
        <taxon>Artemiidae</taxon>
        <taxon>Artemia</taxon>
    </lineage>
</organism>
<dbReference type="EMBL" id="JAVRJZ010000002">
    <property type="protein sequence ID" value="KAK2725846.1"/>
    <property type="molecule type" value="Genomic_DNA"/>
</dbReference>
<proteinExistence type="predicted"/>
<evidence type="ECO:0000256" key="5">
    <source>
        <dbReference type="PIRSR" id="PIRSR601019-2"/>
    </source>
</evidence>
<dbReference type="GO" id="GO:0001664">
    <property type="term" value="F:G protein-coupled receptor binding"/>
    <property type="evidence" value="ECO:0007669"/>
    <property type="project" value="TreeGrafter"/>
</dbReference>
<evidence type="ECO:0000256" key="2">
    <source>
        <dbReference type="ARBA" id="ARBA00023134"/>
    </source>
</evidence>
<reference evidence="6" key="1">
    <citation type="submission" date="2023-07" db="EMBL/GenBank/DDBJ databases">
        <title>Chromosome-level genome assembly of Artemia franciscana.</title>
        <authorList>
            <person name="Jo E."/>
        </authorList>
    </citation>
    <scope>NUCLEOTIDE SEQUENCE</scope>
    <source>
        <tissue evidence="6">Whole body</tissue>
    </source>
</reference>
<evidence type="ECO:0000256" key="1">
    <source>
        <dbReference type="ARBA" id="ARBA00022741"/>
    </source>
</evidence>
<feature type="binding site" evidence="4">
    <location>
        <begin position="42"/>
        <end position="47"/>
    </location>
    <ligand>
        <name>GTP</name>
        <dbReference type="ChEBI" id="CHEBI:37565"/>
    </ligand>
</feature>
<evidence type="ECO:0000313" key="6">
    <source>
        <dbReference type="EMBL" id="KAK2725846.1"/>
    </source>
</evidence>
<comment type="caution">
    <text evidence="6">The sequence shown here is derived from an EMBL/GenBank/DDBJ whole genome shotgun (WGS) entry which is preliminary data.</text>
</comment>
<dbReference type="CDD" id="cd00066">
    <property type="entry name" value="G-alpha"/>
    <property type="match status" value="1"/>
</dbReference>
<name>A0AA88LJA1_ARTSF</name>
<dbReference type="AlphaFoldDB" id="A0AA88LJA1"/>
<dbReference type="PANTHER" id="PTHR10218">
    <property type="entry name" value="GTP-BINDING PROTEIN ALPHA SUBUNIT"/>
    <property type="match status" value="1"/>
</dbReference>
<feature type="binding site" evidence="5">
    <location>
        <position position="178"/>
    </location>
    <ligand>
        <name>Mg(2+)</name>
        <dbReference type="ChEBI" id="CHEBI:18420"/>
    </ligand>
</feature>
<accession>A0AA88LJA1</accession>
<dbReference type="Pfam" id="PF00503">
    <property type="entry name" value="G-alpha"/>
    <property type="match status" value="1"/>
</dbReference>
<feature type="binding site" evidence="5">
    <location>
        <position position="46"/>
    </location>
    <ligand>
        <name>Mg(2+)</name>
        <dbReference type="ChEBI" id="CHEBI:18420"/>
    </ligand>
</feature>
<evidence type="ECO:0000256" key="3">
    <source>
        <dbReference type="ARBA" id="ARBA00023224"/>
    </source>
</evidence>
<dbReference type="SUPFAM" id="SSF52540">
    <property type="entry name" value="P-loop containing nucleoside triphosphate hydrolases"/>
    <property type="match status" value="1"/>
</dbReference>
<dbReference type="GO" id="GO:0031683">
    <property type="term" value="F:G-protein beta/gamma-subunit complex binding"/>
    <property type="evidence" value="ECO:0007669"/>
    <property type="project" value="InterPro"/>
</dbReference>
<evidence type="ECO:0000256" key="4">
    <source>
        <dbReference type="PIRSR" id="PIRSR601019-1"/>
    </source>
</evidence>
<dbReference type="GO" id="GO:0005737">
    <property type="term" value="C:cytoplasm"/>
    <property type="evidence" value="ECO:0007669"/>
    <property type="project" value="TreeGrafter"/>
</dbReference>
<evidence type="ECO:0000313" key="7">
    <source>
        <dbReference type="Proteomes" id="UP001187531"/>
    </source>
</evidence>
<dbReference type="InterPro" id="IPR027417">
    <property type="entry name" value="P-loop_NTPase"/>
</dbReference>
<keyword evidence="5" id="KW-0460">Magnesium</keyword>
<dbReference type="Proteomes" id="UP001187531">
    <property type="component" value="Unassembled WGS sequence"/>
</dbReference>
<dbReference type="GO" id="GO:0005834">
    <property type="term" value="C:heterotrimeric G-protein complex"/>
    <property type="evidence" value="ECO:0007669"/>
    <property type="project" value="TreeGrafter"/>
</dbReference>
<gene>
    <name evidence="6" type="ORF">QYM36_000351</name>
</gene>
<keyword evidence="7" id="KW-1185">Reference proteome</keyword>
<dbReference type="Gene3D" id="1.10.400.10">
    <property type="entry name" value="GI Alpha 1, domain 2-like"/>
    <property type="match status" value="1"/>
</dbReference>
<protein>
    <submittedName>
        <fullName evidence="6">Uncharacterized protein</fullName>
    </submittedName>
</protein>
<dbReference type="InterPro" id="IPR011025">
    <property type="entry name" value="GproteinA_insert"/>
</dbReference>
<keyword evidence="1 4" id="KW-0547">Nucleotide-binding</keyword>
<sequence>MSCIWKALSEQRRTSKEIDRKIESWIDEYNNINKILLLGSGESGKTTVLKQMRILYGKPFTDEERIIARTHVRYNIVEIILQLASGYQGLEEDYLIKATNGLKRMAVIRGDITLEEEAIKLAEFLWMDKKFRNAVGTLDERKSKLMENSVYFLNRISIVSDPNYMPTNQDIILCRMKTTSIQRIEFEMGSSKLPNKNQRFWMFDVGGQTSERRKWIQVFEGIHAVLFIAACNTFDQSTDDESPKNKIVEALELFSGILKSRFLKEAGIILFLNKQDVLEEKIRRGGRIDNYFPLFSSYTLTDRKDGINACEFVRARCFIRDLFLDVAYQQKIEDSKDEMRRRSYNQGKGIRPELNRRNRARDVYWHFTTATETSNVRNVFEDVQDTIIKWNLKLIGAT</sequence>
<dbReference type="GO" id="GO:0007191">
    <property type="term" value="P:adenylate cyclase-activating dopamine receptor signaling pathway"/>
    <property type="evidence" value="ECO:0007669"/>
    <property type="project" value="TreeGrafter"/>
</dbReference>